<reference evidence="2 3" key="1">
    <citation type="submission" date="2018-08" db="EMBL/GenBank/DDBJ databases">
        <authorList>
            <person name="Khan S.A."/>
        </authorList>
    </citation>
    <scope>NUCLEOTIDE SEQUENCE [LARGE SCALE GENOMIC DNA]</scope>
    <source>
        <strain evidence="2 3">GTF-13</strain>
    </source>
</reference>
<sequence>MEGIVSGSLRDQLLKQGLVNKKQVQQAQKADKRKARDNRKNEKVGEAAIVDESRVLAQTAREEKRRRDREINLQREAERKQKELVAQVKQIIACNAIRPAGEIDYNFVVAGKIKKIAVDKQQHKALSAGRLAVVELEGRHVMIPAGAADKIVQRLPEAILSQADNSHSEPDPDDPYADFQIPDDLMW</sequence>
<feature type="region of interest" description="Disordered" evidence="1">
    <location>
        <begin position="24"/>
        <end position="45"/>
    </location>
</feature>
<gene>
    <name evidence="2" type="ORF">D0544_10035</name>
</gene>
<proteinExistence type="predicted"/>
<dbReference type="AlphaFoldDB" id="A0A3P3VVA5"/>
<reference evidence="2 3" key="2">
    <citation type="submission" date="2018-12" db="EMBL/GenBank/DDBJ databases">
        <title>Simiduia agarivorans gen. nov., sp. nov., a marine, agarolytic bacterium isolated from shallow coastal water from Keelung, Taiwan.</title>
        <authorList>
            <person name="Shieh W.Y."/>
        </authorList>
    </citation>
    <scope>NUCLEOTIDE SEQUENCE [LARGE SCALE GENOMIC DNA]</scope>
    <source>
        <strain evidence="2 3">GTF-13</strain>
    </source>
</reference>
<dbReference type="EMBL" id="QWEZ01000001">
    <property type="protein sequence ID" value="RRJ85369.1"/>
    <property type="molecule type" value="Genomic_DNA"/>
</dbReference>
<evidence type="ECO:0000256" key="1">
    <source>
        <dbReference type="SAM" id="MobiDB-lite"/>
    </source>
</evidence>
<dbReference type="Proteomes" id="UP000280792">
    <property type="component" value="Unassembled WGS sequence"/>
</dbReference>
<keyword evidence="3" id="KW-1185">Reference proteome</keyword>
<dbReference type="InterPro" id="IPR018636">
    <property type="entry name" value="DUF2058"/>
</dbReference>
<organism evidence="2 3">
    <name type="scientific">Aestuariirhabdus litorea</name>
    <dbReference type="NCBI Taxonomy" id="2528527"/>
    <lineage>
        <taxon>Bacteria</taxon>
        <taxon>Pseudomonadati</taxon>
        <taxon>Pseudomonadota</taxon>
        <taxon>Gammaproteobacteria</taxon>
        <taxon>Oceanospirillales</taxon>
        <taxon>Aestuariirhabdaceae</taxon>
        <taxon>Aestuariirhabdus</taxon>
    </lineage>
</organism>
<comment type="caution">
    <text evidence="2">The sequence shown here is derived from an EMBL/GenBank/DDBJ whole genome shotgun (WGS) entry which is preliminary data.</text>
</comment>
<evidence type="ECO:0000313" key="2">
    <source>
        <dbReference type="EMBL" id="RRJ85369.1"/>
    </source>
</evidence>
<accession>A0A3P3VVA5</accession>
<protein>
    <submittedName>
        <fullName evidence="2">DUF2058 domain-containing protein</fullName>
    </submittedName>
</protein>
<name>A0A3P3VVA5_9GAMM</name>
<dbReference type="Pfam" id="PF09831">
    <property type="entry name" value="DUF2058"/>
    <property type="match status" value="1"/>
</dbReference>
<evidence type="ECO:0000313" key="3">
    <source>
        <dbReference type="Proteomes" id="UP000280792"/>
    </source>
</evidence>